<organism evidence="1">
    <name type="scientific">marine sediment metagenome</name>
    <dbReference type="NCBI Taxonomy" id="412755"/>
    <lineage>
        <taxon>unclassified sequences</taxon>
        <taxon>metagenomes</taxon>
        <taxon>ecological metagenomes</taxon>
    </lineage>
</organism>
<feature type="non-terminal residue" evidence="1">
    <location>
        <position position="34"/>
    </location>
</feature>
<dbReference type="AlphaFoldDB" id="A0A0F9LWC7"/>
<comment type="caution">
    <text evidence="1">The sequence shown here is derived from an EMBL/GenBank/DDBJ whole genome shotgun (WGS) entry which is preliminary data.</text>
</comment>
<evidence type="ECO:0000313" key="1">
    <source>
        <dbReference type="EMBL" id="KKM61367.1"/>
    </source>
</evidence>
<proteinExistence type="predicted"/>
<accession>A0A0F9LWC7</accession>
<name>A0A0F9LWC7_9ZZZZ</name>
<reference evidence="1" key="1">
    <citation type="journal article" date="2015" name="Nature">
        <title>Complex archaea that bridge the gap between prokaryotes and eukaryotes.</title>
        <authorList>
            <person name="Spang A."/>
            <person name="Saw J.H."/>
            <person name="Jorgensen S.L."/>
            <person name="Zaremba-Niedzwiedzka K."/>
            <person name="Martijn J."/>
            <person name="Lind A.E."/>
            <person name="van Eijk R."/>
            <person name="Schleper C."/>
            <person name="Guy L."/>
            <person name="Ettema T.J."/>
        </authorList>
    </citation>
    <scope>NUCLEOTIDE SEQUENCE</scope>
</reference>
<dbReference type="EMBL" id="LAZR01011498">
    <property type="protein sequence ID" value="KKM61367.1"/>
    <property type="molecule type" value="Genomic_DNA"/>
</dbReference>
<sequence>MQRIIHAGLAGEGHPDPLLLRELVDLDGCAYVLV</sequence>
<gene>
    <name evidence="1" type="ORF">LCGC14_1532490</name>
</gene>
<protein>
    <submittedName>
        <fullName evidence="1">Uncharacterized protein</fullName>
    </submittedName>
</protein>